<evidence type="ECO:0000313" key="9">
    <source>
        <dbReference type="Proteomes" id="UP000295668"/>
    </source>
</evidence>
<feature type="domain" description="Cytochrome b561 bacterial/Ni-hydrogenase" evidence="7">
    <location>
        <begin position="20"/>
        <end position="219"/>
    </location>
</feature>
<feature type="transmembrane region" description="Helical" evidence="6">
    <location>
        <begin position="140"/>
        <end position="165"/>
    </location>
</feature>
<dbReference type="EMBL" id="SJCY01000015">
    <property type="protein sequence ID" value="TDG34932.1"/>
    <property type="molecule type" value="Genomic_DNA"/>
</dbReference>
<accession>A0A4R5MHE1</accession>
<name>A0A4R5MHE1_9SPHI</name>
<comment type="caution">
    <text evidence="8">The sequence shown here is derived from an EMBL/GenBank/DDBJ whole genome shotgun (WGS) entry which is preliminary data.</text>
</comment>
<evidence type="ECO:0000256" key="3">
    <source>
        <dbReference type="ARBA" id="ARBA00022692"/>
    </source>
</evidence>
<keyword evidence="2" id="KW-1003">Cell membrane</keyword>
<dbReference type="InterPro" id="IPR011577">
    <property type="entry name" value="Cyt_b561_bac/Ni-Hgenase"/>
</dbReference>
<reference evidence="8 9" key="1">
    <citation type="submission" date="2019-02" db="EMBL/GenBank/DDBJ databases">
        <title>Pedobacter sp. nov., a novel speices isolated from soil of pinguins habitat in Antarcitica.</title>
        <authorList>
            <person name="He R.-H."/>
        </authorList>
    </citation>
    <scope>NUCLEOTIDE SEQUENCE [LARGE SCALE GENOMIC DNA]</scope>
    <source>
        <strain evidence="8 9">E01020</strain>
    </source>
</reference>
<comment type="subcellular location">
    <subcellularLocation>
        <location evidence="1">Cell membrane</location>
        <topology evidence="1">Multi-pass membrane protein</topology>
    </subcellularLocation>
</comment>
<dbReference type="GO" id="GO:0020037">
    <property type="term" value="F:heme binding"/>
    <property type="evidence" value="ECO:0007669"/>
    <property type="project" value="TreeGrafter"/>
</dbReference>
<keyword evidence="9" id="KW-1185">Reference proteome</keyword>
<evidence type="ECO:0000313" key="8">
    <source>
        <dbReference type="EMBL" id="TDG34932.1"/>
    </source>
</evidence>
<evidence type="ECO:0000256" key="5">
    <source>
        <dbReference type="ARBA" id="ARBA00023136"/>
    </source>
</evidence>
<dbReference type="SUPFAM" id="SSF81342">
    <property type="entry name" value="Transmembrane di-heme cytochromes"/>
    <property type="match status" value="1"/>
</dbReference>
<sequence length="230" mass="26195">MKKEELVVENPPQPTTEKKYSRALRIWHWVNTMLICGSLITVLINSTLLDRDNSSIVQTELQQAGTTVSPVQAASVLHGMEDQVWDFHIYFGYAIATLLVFRLITEIYASPKRRLFKKVKFSYNDYFILKKNREIARHDFFVKSLYLIFYALITVMAITGLLLAFKHSIGIPESISHSIKEVHGFCMYLILGFIVLHLAGVLLSERKEGKGIVSDMINGGKEVANDNEQL</sequence>
<dbReference type="GO" id="GO:0009055">
    <property type="term" value="F:electron transfer activity"/>
    <property type="evidence" value="ECO:0007669"/>
    <property type="project" value="InterPro"/>
</dbReference>
<evidence type="ECO:0000256" key="6">
    <source>
        <dbReference type="SAM" id="Phobius"/>
    </source>
</evidence>
<evidence type="ECO:0000259" key="7">
    <source>
        <dbReference type="Pfam" id="PF01292"/>
    </source>
</evidence>
<dbReference type="PANTHER" id="PTHR30485">
    <property type="entry name" value="NI/FE-HYDROGENASE 1 B-TYPE CYTOCHROME SUBUNIT"/>
    <property type="match status" value="1"/>
</dbReference>
<dbReference type="InterPro" id="IPR016174">
    <property type="entry name" value="Di-haem_cyt_TM"/>
</dbReference>
<keyword evidence="3 6" id="KW-0812">Transmembrane</keyword>
<keyword evidence="4 6" id="KW-1133">Transmembrane helix</keyword>
<dbReference type="GO" id="GO:0022904">
    <property type="term" value="P:respiratory electron transport chain"/>
    <property type="evidence" value="ECO:0007669"/>
    <property type="project" value="InterPro"/>
</dbReference>
<evidence type="ECO:0000256" key="1">
    <source>
        <dbReference type="ARBA" id="ARBA00004651"/>
    </source>
</evidence>
<dbReference type="Gene3D" id="1.20.950.20">
    <property type="entry name" value="Transmembrane di-heme cytochromes, Chain C"/>
    <property type="match status" value="1"/>
</dbReference>
<dbReference type="Pfam" id="PF01292">
    <property type="entry name" value="Ni_hydr_CYTB"/>
    <property type="match status" value="1"/>
</dbReference>
<protein>
    <submittedName>
        <fullName evidence="8">Cytochrome b/b6 domain-containing protein</fullName>
    </submittedName>
</protein>
<gene>
    <name evidence="8" type="ORF">EZJ43_15930</name>
</gene>
<proteinExistence type="predicted"/>
<dbReference type="RefSeq" id="WP_133263713.1">
    <property type="nucleotide sequence ID" value="NZ_SJCY01000015.1"/>
</dbReference>
<dbReference type="AlphaFoldDB" id="A0A4R5MHE1"/>
<feature type="transmembrane region" description="Helical" evidence="6">
    <location>
        <begin position="185"/>
        <end position="203"/>
    </location>
</feature>
<dbReference type="OrthoDB" id="5615941at2"/>
<dbReference type="Proteomes" id="UP000295668">
    <property type="component" value="Unassembled WGS sequence"/>
</dbReference>
<dbReference type="GO" id="GO:0005886">
    <property type="term" value="C:plasma membrane"/>
    <property type="evidence" value="ECO:0007669"/>
    <property type="project" value="UniProtKB-SubCell"/>
</dbReference>
<feature type="transmembrane region" description="Helical" evidence="6">
    <location>
        <begin position="26"/>
        <end position="44"/>
    </location>
</feature>
<dbReference type="InterPro" id="IPR051542">
    <property type="entry name" value="Hydrogenase_cytochrome"/>
</dbReference>
<evidence type="ECO:0000256" key="2">
    <source>
        <dbReference type="ARBA" id="ARBA00022475"/>
    </source>
</evidence>
<feature type="transmembrane region" description="Helical" evidence="6">
    <location>
        <begin position="87"/>
        <end position="109"/>
    </location>
</feature>
<evidence type="ECO:0000256" key="4">
    <source>
        <dbReference type="ARBA" id="ARBA00022989"/>
    </source>
</evidence>
<organism evidence="8 9">
    <name type="scientific">Pedobacter changchengzhani</name>
    <dbReference type="NCBI Taxonomy" id="2529274"/>
    <lineage>
        <taxon>Bacteria</taxon>
        <taxon>Pseudomonadati</taxon>
        <taxon>Bacteroidota</taxon>
        <taxon>Sphingobacteriia</taxon>
        <taxon>Sphingobacteriales</taxon>
        <taxon>Sphingobacteriaceae</taxon>
        <taxon>Pedobacter</taxon>
    </lineage>
</organism>
<keyword evidence="5 6" id="KW-0472">Membrane</keyword>
<dbReference type="PANTHER" id="PTHR30485:SF0">
    <property type="entry name" value="NI_FE-HYDROGENASE 1 B-TYPE CYTOCHROME SUBUNIT-RELATED"/>
    <property type="match status" value="1"/>
</dbReference>